<evidence type="ECO:0000256" key="4">
    <source>
        <dbReference type="ARBA" id="ARBA00012541"/>
    </source>
</evidence>
<evidence type="ECO:0000256" key="1">
    <source>
        <dbReference type="ARBA" id="ARBA00000826"/>
    </source>
</evidence>
<proteinExistence type="inferred from homology"/>
<dbReference type="InterPro" id="IPR006048">
    <property type="entry name" value="A-amylase/branching_C"/>
</dbReference>
<evidence type="ECO:0000313" key="8">
    <source>
        <dbReference type="EMBL" id="MEQ2454491.1"/>
    </source>
</evidence>
<dbReference type="EMBL" id="JBBNFM010000007">
    <property type="protein sequence ID" value="MEQ2454491.1"/>
    <property type="molecule type" value="Genomic_DNA"/>
</dbReference>
<dbReference type="CDD" id="cd02855">
    <property type="entry name" value="E_set_GBE_prok_N"/>
    <property type="match status" value="1"/>
</dbReference>
<keyword evidence="6" id="KW-0808">Transferase</keyword>
<dbReference type="Pfam" id="PF02806">
    <property type="entry name" value="Alpha-amylase_C"/>
    <property type="match status" value="1"/>
</dbReference>
<dbReference type="EC" id="2.4.1.18" evidence="4"/>
<protein>
    <recommendedName>
        <fullName evidence="4">1,4-alpha-glucan branching enzyme</fullName>
        <ecNumber evidence="4">2.4.1.18</ecNumber>
    </recommendedName>
</protein>
<evidence type="ECO:0000256" key="3">
    <source>
        <dbReference type="ARBA" id="ARBA00009000"/>
    </source>
</evidence>
<dbReference type="InterPro" id="IPR017853">
    <property type="entry name" value="GH"/>
</dbReference>
<dbReference type="InterPro" id="IPR044143">
    <property type="entry name" value="GlgB_N_E_set_prok"/>
</dbReference>
<dbReference type="PANTHER" id="PTHR43651:SF3">
    <property type="entry name" value="1,4-ALPHA-GLUCAN-BRANCHING ENZYME"/>
    <property type="match status" value="1"/>
</dbReference>
<dbReference type="PIRSF" id="PIRSF000463">
    <property type="entry name" value="GlgB"/>
    <property type="match status" value="1"/>
</dbReference>
<dbReference type="Proteomes" id="UP001482186">
    <property type="component" value="Unassembled WGS sequence"/>
</dbReference>
<dbReference type="InterPro" id="IPR013783">
    <property type="entry name" value="Ig-like_fold"/>
</dbReference>
<organism evidence="8 9">
    <name type="scientific">Coprococcus ammoniilyticus</name>
    <dbReference type="NCBI Taxonomy" id="2981785"/>
    <lineage>
        <taxon>Bacteria</taxon>
        <taxon>Bacillati</taxon>
        <taxon>Bacillota</taxon>
        <taxon>Clostridia</taxon>
        <taxon>Lachnospirales</taxon>
        <taxon>Lachnospiraceae</taxon>
        <taxon>Coprococcus</taxon>
    </lineage>
</organism>
<keyword evidence="9" id="KW-1185">Reference proteome</keyword>
<evidence type="ECO:0000259" key="7">
    <source>
        <dbReference type="SMART" id="SM00642"/>
    </source>
</evidence>
<gene>
    <name evidence="8" type="primary">glgB</name>
    <name evidence="8" type="ORF">AAAT04_10615</name>
</gene>
<keyword evidence="5" id="KW-0328">Glycosyltransferase</keyword>
<comment type="similarity">
    <text evidence="3">Belongs to the glycosyl hydrolase 13 family. GlgB subfamily.</text>
</comment>
<dbReference type="CDD" id="cd11322">
    <property type="entry name" value="AmyAc_Glg_BE"/>
    <property type="match status" value="1"/>
</dbReference>
<dbReference type="PANTHER" id="PTHR43651">
    <property type="entry name" value="1,4-ALPHA-GLUCAN-BRANCHING ENZYME"/>
    <property type="match status" value="1"/>
</dbReference>
<dbReference type="InterPro" id="IPR037439">
    <property type="entry name" value="Branching_enzy"/>
</dbReference>
<dbReference type="NCBIfam" id="NF008967">
    <property type="entry name" value="PRK12313.1"/>
    <property type="match status" value="1"/>
</dbReference>
<sequence>MCTNTKENDMDIYEFYSGRSFDAYRELGAHVKKEVTGKKTVVSGVEFVTYAPNALGVNVIGEFNDWNETVMERCYDGSFFKVFVPEARPGMMYKYKIYHRDGSSMEHCDPYGFGMELRPAFASIIRDMDTYRFHDAKWMKNRSVCQGSPLNIYEVHLGSWRTKPVFDEQGNPLTPEEIAESNRVAESWYTYKEIAPMLAEYVKEQGYNYVEFMPLSEHPSDQSWGYQNTGFFSPTSRYGTADDLKEMIDILHQHNIGTILDFVPVHFALDGYGLARYDGTALYEYPSNDVGYSEWGSMNFIHSKGEVRSFLQSAANYWLSEYHFDGLRMDAISRIIYWMGDESRGVNDRAVDFIRNMNQGLKDRHPSIILCAEDSTDFKGTTKETKYGGLGFDYKWDMGWMNDTLNFFRTLPFVRGEHYHDLTFSMMYNYNERYLLPLSHDEVVHGKATIIQKMAGMYEEKFPQAKALYAYMYAHPGKKLNFMGNEIGQFREWDEKREQDWDLLKYPNHDSFHQYMKALNKIYMKEPALSAWDDDPNGFAWILCGKENDVVYIFQREVNEDKVIVVLNLSGLVYKNYHFNYENGDTMKVLINSDWNKFGGSTKDTEKTIKGVNGDFGFDLPAFSGIYLKPVD</sequence>
<comment type="catalytic activity">
    <reaction evidence="1">
        <text>Transfers a segment of a (1-&gt;4)-alpha-D-glucan chain to a primary hydroxy group in a similar glucan chain.</text>
        <dbReference type="EC" id="2.4.1.18"/>
    </reaction>
</comment>
<evidence type="ECO:0000313" key="9">
    <source>
        <dbReference type="Proteomes" id="UP001482186"/>
    </source>
</evidence>
<feature type="domain" description="Glycosyl hydrolase family 13 catalytic" evidence="7">
    <location>
        <begin position="127"/>
        <end position="513"/>
    </location>
</feature>
<dbReference type="RefSeq" id="WP_262529213.1">
    <property type="nucleotide sequence ID" value="NZ_JAOQJS010000001.1"/>
</dbReference>
<dbReference type="InterPro" id="IPR006047">
    <property type="entry name" value="GH13_cat_dom"/>
</dbReference>
<dbReference type="Gene3D" id="2.60.40.10">
    <property type="entry name" value="Immunoglobulins"/>
    <property type="match status" value="1"/>
</dbReference>
<evidence type="ECO:0000256" key="5">
    <source>
        <dbReference type="ARBA" id="ARBA00022676"/>
    </source>
</evidence>
<dbReference type="SMART" id="SM00642">
    <property type="entry name" value="Aamy"/>
    <property type="match status" value="1"/>
</dbReference>
<dbReference type="Gene3D" id="2.60.40.1180">
    <property type="entry name" value="Golgi alpha-mannosidase II"/>
    <property type="match status" value="1"/>
</dbReference>
<dbReference type="SUPFAM" id="SSF51011">
    <property type="entry name" value="Glycosyl hydrolase domain"/>
    <property type="match status" value="1"/>
</dbReference>
<dbReference type="SUPFAM" id="SSF51445">
    <property type="entry name" value="(Trans)glycosidases"/>
    <property type="match status" value="1"/>
</dbReference>
<evidence type="ECO:0000256" key="2">
    <source>
        <dbReference type="ARBA" id="ARBA00002953"/>
    </source>
</evidence>
<dbReference type="Gene3D" id="3.20.20.80">
    <property type="entry name" value="Glycosidases"/>
    <property type="match status" value="1"/>
</dbReference>
<dbReference type="Pfam" id="PF02922">
    <property type="entry name" value="CBM_48"/>
    <property type="match status" value="1"/>
</dbReference>
<comment type="caution">
    <text evidence="8">The sequence shown here is derived from an EMBL/GenBank/DDBJ whole genome shotgun (WGS) entry which is preliminary data.</text>
</comment>
<comment type="function">
    <text evidence="2">Catalyzes the formation of the alpha-1,6-glucosidic linkages in glycogen by scission of a 1,4-alpha-linked oligosaccharide from growing alpha-1,4-glucan chains and the subsequent attachment of the oligosaccharide to the alpha-1,6 position.</text>
</comment>
<dbReference type="SUPFAM" id="SSF81296">
    <property type="entry name" value="E set domains"/>
    <property type="match status" value="1"/>
</dbReference>
<dbReference type="InterPro" id="IPR004193">
    <property type="entry name" value="Glyco_hydro_13_N"/>
</dbReference>
<name>A0ABV1ELM9_9FIRM</name>
<dbReference type="InterPro" id="IPR014756">
    <property type="entry name" value="Ig_E-set"/>
</dbReference>
<dbReference type="InterPro" id="IPR013780">
    <property type="entry name" value="Glyco_hydro_b"/>
</dbReference>
<reference evidence="8 9" key="1">
    <citation type="submission" date="2024-04" db="EMBL/GenBank/DDBJ databases">
        <title>Human intestinal bacterial collection.</title>
        <authorList>
            <person name="Pauvert C."/>
            <person name="Hitch T.C.A."/>
            <person name="Clavel T."/>
        </authorList>
    </citation>
    <scope>NUCLEOTIDE SEQUENCE [LARGE SCALE GENOMIC DNA]</scope>
    <source>
        <strain evidence="8 9">CLA-AA-H141</strain>
    </source>
</reference>
<dbReference type="Pfam" id="PF00128">
    <property type="entry name" value="Alpha-amylase"/>
    <property type="match status" value="1"/>
</dbReference>
<accession>A0ABV1ELM9</accession>
<evidence type="ECO:0000256" key="6">
    <source>
        <dbReference type="ARBA" id="ARBA00022679"/>
    </source>
</evidence>